<accession>A0A1H0NMX6</accession>
<dbReference type="EMBL" id="FNJK01000003">
    <property type="protein sequence ID" value="SDO93936.1"/>
    <property type="molecule type" value="Genomic_DNA"/>
</dbReference>
<dbReference type="Proteomes" id="UP000183816">
    <property type="component" value="Unassembled WGS sequence"/>
</dbReference>
<reference evidence="2 3" key="1">
    <citation type="submission" date="2016-10" db="EMBL/GenBank/DDBJ databases">
        <authorList>
            <person name="de Groot N.N."/>
        </authorList>
    </citation>
    <scope>NUCLEOTIDE SEQUENCE [LARGE SCALE GENOMIC DNA]</scope>
    <source>
        <strain evidence="2 3">Sb04</strain>
    </source>
</reference>
<proteinExistence type="predicted"/>
<dbReference type="AlphaFoldDB" id="A0A1H0NMX6"/>
<dbReference type="OrthoDB" id="9785724at2"/>
<gene>
    <name evidence="2" type="ORF">SAMN05216347_103160</name>
</gene>
<feature type="domain" description="Isochorismatase-like" evidence="1">
    <location>
        <begin position="5"/>
        <end position="140"/>
    </location>
</feature>
<evidence type="ECO:0000259" key="1">
    <source>
        <dbReference type="Pfam" id="PF00857"/>
    </source>
</evidence>
<dbReference type="InterPro" id="IPR000868">
    <property type="entry name" value="Isochorismatase-like_dom"/>
</dbReference>
<protein>
    <submittedName>
        <fullName evidence="2">Nicotinamidase-related amidase</fullName>
    </submittedName>
</protein>
<dbReference type="Pfam" id="PF00857">
    <property type="entry name" value="Isochorismatase"/>
    <property type="match status" value="1"/>
</dbReference>
<name>A0A1H0NMX6_STREI</name>
<dbReference type="SUPFAM" id="SSF52499">
    <property type="entry name" value="Isochorismatase-like hydrolases"/>
    <property type="match status" value="1"/>
</dbReference>
<dbReference type="InterPro" id="IPR036380">
    <property type="entry name" value="Isochorismatase-like_sf"/>
</dbReference>
<organism evidence="2 3">
    <name type="scientific">Streptococcus equinus</name>
    <name type="common">Streptococcus bovis</name>
    <dbReference type="NCBI Taxonomy" id="1335"/>
    <lineage>
        <taxon>Bacteria</taxon>
        <taxon>Bacillati</taxon>
        <taxon>Bacillota</taxon>
        <taxon>Bacilli</taxon>
        <taxon>Lactobacillales</taxon>
        <taxon>Streptococcaceae</taxon>
        <taxon>Streptococcus</taxon>
    </lineage>
</organism>
<dbReference type="RefSeq" id="WP_074482380.1">
    <property type="nucleotide sequence ID" value="NZ_FNJK01000003.1"/>
</dbReference>
<evidence type="ECO:0000313" key="3">
    <source>
        <dbReference type="Proteomes" id="UP000183816"/>
    </source>
</evidence>
<evidence type="ECO:0000313" key="2">
    <source>
        <dbReference type="EMBL" id="SDO93936.1"/>
    </source>
</evidence>
<sequence>MADYLLVIDMQLDYITDGEPYNGRNLVQTVNQKIASYPKKQVIYVVNRFWWELGKKPKVFANGLSIVSNQIFEKRRASCFSNQQLRSFLENNEANCLEFIGVDGNACVNKSVLEALNYGYQVSIDLLCLGVSNRKKFQKTLKNWRRHRVLVRGENYR</sequence>
<dbReference type="Gene3D" id="3.40.50.850">
    <property type="entry name" value="Isochorismatase-like"/>
    <property type="match status" value="1"/>
</dbReference>